<evidence type="ECO:0000313" key="2">
    <source>
        <dbReference type="Proteomes" id="UP000221961"/>
    </source>
</evidence>
<organism evidence="1 2">
    <name type="scientific">Nocardia terpenica</name>
    <dbReference type="NCBI Taxonomy" id="455432"/>
    <lineage>
        <taxon>Bacteria</taxon>
        <taxon>Bacillati</taxon>
        <taxon>Actinomycetota</taxon>
        <taxon>Actinomycetes</taxon>
        <taxon>Mycobacteriales</taxon>
        <taxon>Nocardiaceae</taxon>
        <taxon>Nocardia</taxon>
    </lineage>
</organism>
<dbReference type="Proteomes" id="UP000221961">
    <property type="component" value="Chromosome"/>
</dbReference>
<accession>A0A291RRC6</accession>
<reference evidence="1 2" key="1">
    <citation type="submission" date="2017-10" db="EMBL/GenBank/DDBJ databases">
        <title>Comparative genomics between pathogenic Norcardia.</title>
        <authorList>
            <person name="Zeng L."/>
        </authorList>
    </citation>
    <scope>NUCLEOTIDE SEQUENCE [LARGE SCALE GENOMIC DNA]</scope>
    <source>
        <strain evidence="1 2">NC_YFY_NT001</strain>
    </source>
</reference>
<gene>
    <name evidence="1" type="ORF">CRH09_30450</name>
</gene>
<dbReference type="AlphaFoldDB" id="A0A291RRC6"/>
<protein>
    <submittedName>
        <fullName evidence="1">Uncharacterized protein</fullName>
    </submittedName>
</protein>
<evidence type="ECO:0000313" key="1">
    <source>
        <dbReference type="EMBL" id="ATL69850.1"/>
    </source>
</evidence>
<dbReference type="KEGG" id="ntp:CRH09_30450"/>
<dbReference type="EMBL" id="CP023778">
    <property type="protein sequence ID" value="ATL69850.1"/>
    <property type="molecule type" value="Genomic_DNA"/>
</dbReference>
<sequence>MSDSPNHSIRSDTDPSLDMPVEVLCDTCGKAETFLVNRARFTAWYERRMLIQDAFAHLSIPDREFVKSRICPACWTDMFGSSPFRA</sequence>
<proteinExistence type="predicted"/>
<name>A0A291RRC6_9NOCA</name>